<name>A0A0B6YH50_9EUPU</name>
<organism evidence="1">
    <name type="scientific">Arion vulgaris</name>
    <dbReference type="NCBI Taxonomy" id="1028688"/>
    <lineage>
        <taxon>Eukaryota</taxon>
        <taxon>Metazoa</taxon>
        <taxon>Spiralia</taxon>
        <taxon>Lophotrochozoa</taxon>
        <taxon>Mollusca</taxon>
        <taxon>Gastropoda</taxon>
        <taxon>Heterobranchia</taxon>
        <taxon>Euthyneura</taxon>
        <taxon>Panpulmonata</taxon>
        <taxon>Eupulmonata</taxon>
        <taxon>Stylommatophora</taxon>
        <taxon>Helicina</taxon>
        <taxon>Arionoidea</taxon>
        <taxon>Arionidae</taxon>
        <taxon>Arion</taxon>
    </lineage>
</organism>
<feature type="non-terminal residue" evidence="1">
    <location>
        <position position="1"/>
    </location>
</feature>
<dbReference type="EMBL" id="HACG01008642">
    <property type="protein sequence ID" value="CEK55507.1"/>
    <property type="molecule type" value="Transcribed_RNA"/>
</dbReference>
<protein>
    <submittedName>
        <fullName evidence="1">Uncharacterized protein</fullName>
    </submittedName>
</protein>
<gene>
    <name evidence="1" type="primary">ORF25387</name>
</gene>
<reference evidence="1" key="1">
    <citation type="submission" date="2014-12" db="EMBL/GenBank/DDBJ databases">
        <title>Insight into the proteome of Arion vulgaris.</title>
        <authorList>
            <person name="Aradska J."/>
            <person name="Bulat T."/>
            <person name="Smidak R."/>
            <person name="Sarate P."/>
            <person name="Gangsoo J."/>
            <person name="Sialana F."/>
            <person name="Bilban M."/>
            <person name="Lubec G."/>
        </authorList>
    </citation>
    <scope>NUCLEOTIDE SEQUENCE</scope>
    <source>
        <tissue evidence="1">Skin</tissue>
    </source>
</reference>
<evidence type="ECO:0000313" key="1">
    <source>
        <dbReference type="EMBL" id="CEK55507.1"/>
    </source>
</evidence>
<dbReference type="AlphaFoldDB" id="A0A0B6YH50"/>
<proteinExistence type="predicted"/>
<accession>A0A0B6YH50</accession>
<sequence length="54" mass="6417">QHIIHRIQKIEGIQKAIKSALENWDDEVRTETVSSIDKIQKHIETKSNDDDWEF</sequence>